<dbReference type="SUPFAM" id="SSF103481">
    <property type="entry name" value="Multidrug resistance efflux transporter EmrE"/>
    <property type="match status" value="2"/>
</dbReference>
<dbReference type="InterPro" id="IPR000620">
    <property type="entry name" value="EamA_dom"/>
</dbReference>
<feature type="transmembrane region" description="Helical" evidence="2">
    <location>
        <begin position="71"/>
        <end position="90"/>
    </location>
</feature>
<evidence type="ECO:0000313" key="4">
    <source>
        <dbReference type="EMBL" id="MBD3689498.1"/>
    </source>
</evidence>
<keyword evidence="2" id="KW-1133">Transmembrane helix</keyword>
<gene>
    <name evidence="4" type="ORF">H8R10_04555</name>
</gene>
<proteinExistence type="inferred from homology"/>
<organism evidence="4 5">
    <name type="scientific">Nanchangia anserum</name>
    <dbReference type="NCBI Taxonomy" id="2692125"/>
    <lineage>
        <taxon>Bacteria</taxon>
        <taxon>Bacillati</taxon>
        <taxon>Actinomycetota</taxon>
        <taxon>Actinomycetes</taxon>
        <taxon>Actinomycetales</taxon>
        <taxon>Actinomycetaceae</taxon>
        <taxon>Nanchangia</taxon>
    </lineage>
</organism>
<dbReference type="InterPro" id="IPR037185">
    <property type="entry name" value="EmrE-like"/>
</dbReference>
<dbReference type="RefSeq" id="WP_191071540.1">
    <property type="nucleotide sequence ID" value="NZ_CP060506.1"/>
</dbReference>
<dbReference type="AlphaFoldDB" id="A0A8I0KUA8"/>
<feature type="transmembrane region" description="Helical" evidence="2">
    <location>
        <begin position="265"/>
        <end position="283"/>
    </location>
</feature>
<sequence>MTRLSRLADAVPAPGVYVASGISQYTGSAIGVAVLLAAMPGYAAAWWRVAIGAAVICAWRRPWRRGFTRSQVVTSALFGLSITLMNMTFYEAIARIPMGTAVSIEFVGPVATALIFGGGWRARAGVVAVAAGVVSIGGFGLDLGDPTQAAGMAWAVAAGIAWGAYIVGGTAIAHRRSGVDALAVGLAAGALVTAPFVGRHIGDVNTPELAVAALAVGVLASALPFPLEQLAMRRLGAETISLMSAVLPATSVIVGALTLRQVPSLGEACGIVLISCGIALAQWRSGLARGRGR</sequence>
<feature type="transmembrane region" description="Helical" evidence="2">
    <location>
        <begin position="179"/>
        <end position="197"/>
    </location>
</feature>
<feature type="transmembrane region" description="Helical" evidence="2">
    <location>
        <begin position="153"/>
        <end position="172"/>
    </location>
</feature>
<dbReference type="GO" id="GO:0016020">
    <property type="term" value="C:membrane"/>
    <property type="evidence" value="ECO:0007669"/>
    <property type="project" value="InterPro"/>
</dbReference>
<feature type="transmembrane region" description="Helical" evidence="2">
    <location>
        <begin position="96"/>
        <end position="117"/>
    </location>
</feature>
<comment type="similarity">
    <text evidence="1">Belongs to the EamA transporter family.</text>
</comment>
<keyword evidence="5" id="KW-1185">Reference proteome</keyword>
<dbReference type="EMBL" id="JACRUO010000001">
    <property type="protein sequence ID" value="MBD3689498.1"/>
    <property type="molecule type" value="Genomic_DNA"/>
</dbReference>
<keyword evidence="2" id="KW-0472">Membrane</keyword>
<dbReference type="Proteomes" id="UP000627538">
    <property type="component" value="Unassembled WGS sequence"/>
</dbReference>
<feature type="transmembrane region" description="Helical" evidence="2">
    <location>
        <begin position="124"/>
        <end position="141"/>
    </location>
</feature>
<evidence type="ECO:0000313" key="5">
    <source>
        <dbReference type="Proteomes" id="UP000627538"/>
    </source>
</evidence>
<dbReference type="Pfam" id="PF00892">
    <property type="entry name" value="EamA"/>
    <property type="match status" value="1"/>
</dbReference>
<feature type="transmembrane region" description="Helical" evidence="2">
    <location>
        <begin position="30"/>
        <end position="59"/>
    </location>
</feature>
<accession>A0A8I0KUA8</accession>
<evidence type="ECO:0000256" key="2">
    <source>
        <dbReference type="SAM" id="Phobius"/>
    </source>
</evidence>
<protein>
    <submittedName>
        <fullName evidence="4">EamA family transporter</fullName>
    </submittedName>
</protein>
<feature type="domain" description="EamA" evidence="3">
    <location>
        <begin position="151"/>
        <end position="280"/>
    </location>
</feature>
<name>A0A8I0KUA8_9ACTO</name>
<feature type="transmembrane region" description="Helical" evidence="2">
    <location>
        <begin position="239"/>
        <end position="259"/>
    </location>
</feature>
<evidence type="ECO:0000256" key="1">
    <source>
        <dbReference type="ARBA" id="ARBA00007362"/>
    </source>
</evidence>
<reference evidence="4 5" key="1">
    <citation type="submission" date="2020-08" db="EMBL/GenBank/DDBJ databases">
        <title>Winkia gen. nov., sp. nov., isolated from faeces of the Anser albifrons in China.</title>
        <authorList>
            <person name="Liu Q."/>
        </authorList>
    </citation>
    <scope>NUCLEOTIDE SEQUENCE [LARGE SCALE GENOMIC DNA]</scope>
    <source>
        <strain evidence="4 5">C62</strain>
    </source>
</reference>
<evidence type="ECO:0000259" key="3">
    <source>
        <dbReference type="Pfam" id="PF00892"/>
    </source>
</evidence>
<comment type="caution">
    <text evidence="4">The sequence shown here is derived from an EMBL/GenBank/DDBJ whole genome shotgun (WGS) entry which is preliminary data.</text>
</comment>
<feature type="transmembrane region" description="Helical" evidence="2">
    <location>
        <begin position="209"/>
        <end position="227"/>
    </location>
</feature>
<keyword evidence="2" id="KW-0812">Transmembrane</keyword>